<dbReference type="Proteomes" id="UP000192721">
    <property type="component" value="Unassembled WGS sequence"/>
</dbReference>
<dbReference type="AlphaFoldDB" id="A0A1W0D1B8"/>
<protein>
    <submittedName>
        <fullName evidence="1">Uncharacterized protein</fullName>
    </submittedName>
</protein>
<gene>
    <name evidence="1" type="ORF">B0T45_10540</name>
</gene>
<proteinExistence type="predicted"/>
<organism evidence="1 2">
    <name type="scientific">Chromobacterium haemolyticum</name>
    <dbReference type="NCBI Taxonomy" id="394935"/>
    <lineage>
        <taxon>Bacteria</taxon>
        <taxon>Pseudomonadati</taxon>
        <taxon>Pseudomonadota</taxon>
        <taxon>Betaproteobacteria</taxon>
        <taxon>Neisseriales</taxon>
        <taxon>Chromobacteriaceae</taxon>
        <taxon>Chromobacterium</taxon>
    </lineage>
</organism>
<evidence type="ECO:0000313" key="2">
    <source>
        <dbReference type="Proteomes" id="UP000192721"/>
    </source>
</evidence>
<sequence>MKQRNTEEASLASTFPQWAQDLNTGLSFISSIVTIYVLIEVKSIKNSFLRKARLPEIIRDLSKAGSILSSTLNDLPAQRNAFHCQIKIAASLIQSTIKILPKEEKKEIERVHSKLAIAASDFNHPRLSHADALWDLYSDIQSTISSMRQLVKNVKWE</sequence>
<dbReference type="EMBL" id="MUKV01000010">
    <property type="protein sequence ID" value="OQS40805.1"/>
    <property type="molecule type" value="Genomic_DNA"/>
</dbReference>
<comment type="caution">
    <text evidence="1">The sequence shown here is derived from an EMBL/GenBank/DDBJ whole genome shotgun (WGS) entry which is preliminary data.</text>
</comment>
<evidence type="ECO:0000313" key="1">
    <source>
        <dbReference type="EMBL" id="OQS40805.1"/>
    </source>
</evidence>
<name>A0A1W0D1B8_9NEIS</name>
<accession>A0A1W0D1B8</accession>
<reference evidence="1 2" key="1">
    <citation type="submission" date="2017-02" db="EMBL/GenBank/DDBJ databases">
        <title>Chromobacterium haemolyticum H5244.</title>
        <authorList>
            <person name="Gulvik C.A."/>
        </authorList>
    </citation>
    <scope>NUCLEOTIDE SEQUENCE [LARGE SCALE GENOMIC DNA]</scope>
    <source>
        <strain evidence="1 2">H5244</strain>
    </source>
</reference>